<dbReference type="Proteomes" id="UP000034329">
    <property type="component" value="Unassembled WGS sequence"/>
</dbReference>
<protein>
    <submittedName>
        <fullName evidence="1">Uncharacterized protein</fullName>
    </submittedName>
</protein>
<dbReference type="AlphaFoldDB" id="A0A0G1QQ96"/>
<organism evidence="1 2">
    <name type="scientific">Candidatus Woesebacteria bacterium GW2011_GWB1_45_5</name>
    <dbReference type="NCBI Taxonomy" id="1618581"/>
    <lineage>
        <taxon>Bacteria</taxon>
        <taxon>Candidatus Woeseibacteriota</taxon>
    </lineage>
</organism>
<proteinExistence type="predicted"/>
<accession>A0A0G1QQ96</accession>
<dbReference type="EMBL" id="LCLA01000003">
    <property type="protein sequence ID" value="KKU10810.1"/>
    <property type="molecule type" value="Genomic_DNA"/>
</dbReference>
<comment type="caution">
    <text evidence="1">The sequence shown here is derived from an EMBL/GenBank/DDBJ whole genome shotgun (WGS) entry which is preliminary data.</text>
</comment>
<evidence type="ECO:0000313" key="1">
    <source>
        <dbReference type="EMBL" id="KKU10810.1"/>
    </source>
</evidence>
<reference evidence="1 2" key="1">
    <citation type="journal article" date="2015" name="Nature">
        <title>rRNA introns, odd ribosomes, and small enigmatic genomes across a large radiation of phyla.</title>
        <authorList>
            <person name="Brown C.T."/>
            <person name="Hug L.A."/>
            <person name="Thomas B.C."/>
            <person name="Sharon I."/>
            <person name="Castelle C.J."/>
            <person name="Singh A."/>
            <person name="Wilkins M.J."/>
            <person name="Williams K.H."/>
            <person name="Banfield J.F."/>
        </authorList>
    </citation>
    <scope>NUCLEOTIDE SEQUENCE [LARGE SCALE GENOMIC DNA]</scope>
</reference>
<gene>
    <name evidence="1" type="ORF">UX13_C0003G0022</name>
</gene>
<evidence type="ECO:0000313" key="2">
    <source>
        <dbReference type="Proteomes" id="UP000034329"/>
    </source>
</evidence>
<sequence length="79" mass="8944">MVLLREISEIVFGKRALIRISLVNEPIYEGRNDKIARVSSALSKILLEFDDGTLISIQTDPVHVDELVPLLVKWEKKGD</sequence>
<name>A0A0G1QQ96_9BACT</name>